<dbReference type="PANTHER" id="PTHR30629:SF2">
    <property type="entry name" value="PROPHAGE INTEGRASE INTS-RELATED"/>
    <property type="match status" value="1"/>
</dbReference>
<sequence length="315" mass="35799">MKYSDWLNLWLKAKQVKTKDSTISSYSLLISTHIVPLLGSLEIEKIDDGCLQDAIDVWASEGNRKTGGELSEKSVAEILRVTKSSIKAYCKKNRIPVPLFDELEVPKVGSRIHEVFTPEEQSIILKAILRNITERTAGIALGLLCGMRIGEICALMWDSVDMKENLITIEATLQRIYEPTEDSSKKSRILIDTPKTENSRRKIPMTTTMKNILTAIHPEESKGLYVLSGKTKPLEAKSLRDFYYRFLDQQGIRKLTFHTLRHTFGTKCITCNIDPATLCKIMGHANPTITINLYCHPQIDDMRKAMEVLDEKWLK</sequence>
<comment type="similarity">
    <text evidence="1">Belongs to the 'phage' integrase family.</text>
</comment>
<dbReference type="Pfam" id="PF14659">
    <property type="entry name" value="Phage_int_SAM_3"/>
    <property type="match status" value="1"/>
</dbReference>
<evidence type="ECO:0000259" key="7">
    <source>
        <dbReference type="PROSITE" id="PS51900"/>
    </source>
</evidence>
<organism evidence="8 9">
    <name type="scientific">Candidatus Ornithospirochaeta stercoripullorum</name>
    <dbReference type="NCBI Taxonomy" id="2840899"/>
    <lineage>
        <taxon>Bacteria</taxon>
        <taxon>Pseudomonadati</taxon>
        <taxon>Spirochaetota</taxon>
        <taxon>Spirochaetia</taxon>
        <taxon>Spirochaetales</taxon>
        <taxon>Spirochaetaceae</taxon>
        <taxon>Spirochaetaceae incertae sedis</taxon>
        <taxon>Candidatus Ornithospirochaeta</taxon>
    </lineage>
</organism>
<dbReference type="Gene3D" id="1.10.443.10">
    <property type="entry name" value="Intergrase catalytic core"/>
    <property type="match status" value="1"/>
</dbReference>
<dbReference type="GO" id="GO:0015074">
    <property type="term" value="P:DNA integration"/>
    <property type="evidence" value="ECO:0007669"/>
    <property type="project" value="UniProtKB-KW"/>
</dbReference>
<evidence type="ECO:0000256" key="3">
    <source>
        <dbReference type="ARBA" id="ARBA00023125"/>
    </source>
</evidence>
<keyword evidence="2" id="KW-0229">DNA integration</keyword>
<keyword evidence="4" id="KW-0233">DNA recombination</keyword>
<accession>A0A9D9DWJ6</accession>
<dbReference type="InterPro" id="IPR010998">
    <property type="entry name" value="Integrase_recombinase_N"/>
</dbReference>
<protein>
    <submittedName>
        <fullName evidence="8">Site-specific integrase</fullName>
    </submittedName>
</protein>
<evidence type="ECO:0000256" key="1">
    <source>
        <dbReference type="ARBA" id="ARBA00008857"/>
    </source>
</evidence>
<dbReference type="SUPFAM" id="SSF56349">
    <property type="entry name" value="DNA breaking-rejoining enzymes"/>
    <property type="match status" value="1"/>
</dbReference>
<comment type="caution">
    <text evidence="8">The sequence shown here is derived from an EMBL/GenBank/DDBJ whole genome shotgun (WGS) entry which is preliminary data.</text>
</comment>
<evidence type="ECO:0000259" key="6">
    <source>
        <dbReference type="PROSITE" id="PS51898"/>
    </source>
</evidence>
<dbReference type="PROSITE" id="PS51898">
    <property type="entry name" value="TYR_RECOMBINASE"/>
    <property type="match status" value="1"/>
</dbReference>
<dbReference type="InterPro" id="IPR050808">
    <property type="entry name" value="Phage_Integrase"/>
</dbReference>
<evidence type="ECO:0000313" key="8">
    <source>
        <dbReference type="EMBL" id="MBO8435512.1"/>
    </source>
</evidence>
<evidence type="ECO:0000256" key="5">
    <source>
        <dbReference type="PROSITE-ProRule" id="PRU01248"/>
    </source>
</evidence>
<dbReference type="GO" id="GO:0003677">
    <property type="term" value="F:DNA binding"/>
    <property type="evidence" value="ECO:0007669"/>
    <property type="project" value="UniProtKB-UniRule"/>
</dbReference>
<dbReference type="Pfam" id="PF00589">
    <property type="entry name" value="Phage_integrase"/>
    <property type="match status" value="1"/>
</dbReference>
<gene>
    <name evidence="8" type="ORF">IAA97_00825</name>
</gene>
<dbReference type="Proteomes" id="UP000823615">
    <property type="component" value="Unassembled WGS sequence"/>
</dbReference>
<dbReference type="EMBL" id="JADIMT010000015">
    <property type="protein sequence ID" value="MBO8435512.1"/>
    <property type="molecule type" value="Genomic_DNA"/>
</dbReference>
<dbReference type="PANTHER" id="PTHR30629">
    <property type="entry name" value="PROPHAGE INTEGRASE"/>
    <property type="match status" value="1"/>
</dbReference>
<dbReference type="InterPro" id="IPR044068">
    <property type="entry name" value="CB"/>
</dbReference>
<proteinExistence type="inferred from homology"/>
<feature type="domain" description="Tyr recombinase" evidence="6">
    <location>
        <begin position="111"/>
        <end position="307"/>
    </location>
</feature>
<dbReference type="Gene3D" id="1.10.150.130">
    <property type="match status" value="1"/>
</dbReference>
<keyword evidence="3 5" id="KW-0238">DNA-binding</keyword>
<evidence type="ECO:0000256" key="4">
    <source>
        <dbReference type="ARBA" id="ARBA00023172"/>
    </source>
</evidence>
<dbReference type="PROSITE" id="PS51900">
    <property type="entry name" value="CB"/>
    <property type="match status" value="1"/>
</dbReference>
<feature type="domain" description="Core-binding (CB)" evidence="7">
    <location>
        <begin position="1"/>
        <end position="90"/>
    </location>
</feature>
<reference evidence="8" key="2">
    <citation type="journal article" date="2021" name="PeerJ">
        <title>Extensive microbial diversity within the chicken gut microbiome revealed by metagenomics and culture.</title>
        <authorList>
            <person name="Gilroy R."/>
            <person name="Ravi A."/>
            <person name="Getino M."/>
            <person name="Pursley I."/>
            <person name="Horton D.L."/>
            <person name="Alikhan N.F."/>
            <person name="Baker D."/>
            <person name="Gharbi K."/>
            <person name="Hall N."/>
            <person name="Watson M."/>
            <person name="Adriaenssens E.M."/>
            <person name="Foster-Nyarko E."/>
            <person name="Jarju S."/>
            <person name="Secka A."/>
            <person name="Antonio M."/>
            <person name="Oren A."/>
            <person name="Chaudhuri R.R."/>
            <person name="La Ragione R."/>
            <person name="Hildebrand F."/>
            <person name="Pallen M.J."/>
        </authorList>
    </citation>
    <scope>NUCLEOTIDE SEQUENCE</scope>
    <source>
        <strain evidence="8">7293</strain>
    </source>
</reference>
<dbReference type="InterPro" id="IPR004107">
    <property type="entry name" value="Integrase_SAM-like_N"/>
</dbReference>
<dbReference type="AlphaFoldDB" id="A0A9D9DWJ6"/>
<reference evidence="8" key="1">
    <citation type="submission" date="2020-10" db="EMBL/GenBank/DDBJ databases">
        <authorList>
            <person name="Gilroy R."/>
        </authorList>
    </citation>
    <scope>NUCLEOTIDE SEQUENCE</scope>
    <source>
        <strain evidence="8">7293</strain>
    </source>
</reference>
<evidence type="ECO:0000313" key="9">
    <source>
        <dbReference type="Proteomes" id="UP000823615"/>
    </source>
</evidence>
<dbReference type="InterPro" id="IPR013762">
    <property type="entry name" value="Integrase-like_cat_sf"/>
</dbReference>
<dbReference type="CDD" id="cd01189">
    <property type="entry name" value="INT_ICEBs1_C_like"/>
    <property type="match status" value="1"/>
</dbReference>
<evidence type="ECO:0000256" key="2">
    <source>
        <dbReference type="ARBA" id="ARBA00022908"/>
    </source>
</evidence>
<dbReference type="InterPro" id="IPR002104">
    <property type="entry name" value="Integrase_catalytic"/>
</dbReference>
<dbReference type="InterPro" id="IPR011010">
    <property type="entry name" value="DNA_brk_join_enz"/>
</dbReference>
<name>A0A9D9DWJ6_9SPIO</name>
<dbReference type="GO" id="GO:0006310">
    <property type="term" value="P:DNA recombination"/>
    <property type="evidence" value="ECO:0007669"/>
    <property type="project" value="UniProtKB-KW"/>
</dbReference>